<dbReference type="AlphaFoldDB" id="A0A6S7F7X0"/>
<dbReference type="InterPro" id="IPR039425">
    <property type="entry name" value="RNA_pol_sigma-70-like"/>
</dbReference>
<dbReference type="Pfam" id="PF08281">
    <property type="entry name" value="Sigma70_r4_2"/>
    <property type="match status" value="1"/>
</dbReference>
<dbReference type="Gene3D" id="1.10.10.10">
    <property type="entry name" value="Winged helix-like DNA-binding domain superfamily/Winged helix DNA-binding domain"/>
    <property type="match status" value="1"/>
</dbReference>
<dbReference type="Gene3D" id="1.10.1740.10">
    <property type="match status" value="1"/>
</dbReference>
<proteinExistence type="inferred from homology"/>
<protein>
    <submittedName>
        <fullName evidence="7">Putative RNA polymerase sigma factor FecI</fullName>
    </submittedName>
</protein>
<feature type="domain" description="RNA polymerase sigma-70 region 2" evidence="5">
    <location>
        <begin position="13"/>
        <end position="74"/>
    </location>
</feature>
<evidence type="ECO:0000256" key="1">
    <source>
        <dbReference type="ARBA" id="ARBA00010641"/>
    </source>
</evidence>
<evidence type="ECO:0000256" key="2">
    <source>
        <dbReference type="ARBA" id="ARBA00023015"/>
    </source>
</evidence>
<dbReference type="InterPro" id="IPR013249">
    <property type="entry name" value="RNA_pol_sigma70_r4_t2"/>
</dbReference>
<gene>
    <name evidence="7" type="primary">fecI_2</name>
    <name evidence="7" type="ORF">LMG6000_01435</name>
</gene>
<dbReference type="Proteomes" id="UP000494183">
    <property type="component" value="Unassembled WGS sequence"/>
</dbReference>
<keyword evidence="2" id="KW-0805">Transcription regulation</keyword>
<accession>A0A6S7F7X0</accession>
<evidence type="ECO:0000259" key="6">
    <source>
        <dbReference type="Pfam" id="PF08281"/>
    </source>
</evidence>
<dbReference type="NCBIfam" id="TIGR02937">
    <property type="entry name" value="sigma70-ECF"/>
    <property type="match status" value="1"/>
</dbReference>
<dbReference type="GO" id="GO:0006352">
    <property type="term" value="P:DNA-templated transcription initiation"/>
    <property type="evidence" value="ECO:0007669"/>
    <property type="project" value="InterPro"/>
</dbReference>
<dbReference type="Pfam" id="PF04542">
    <property type="entry name" value="Sigma70_r2"/>
    <property type="match status" value="1"/>
</dbReference>
<dbReference type="CDD" id="cd06171">
    <property type="entry name" value="Sigma70_r4"/>
    <property type="match status" value="1"/>
</dbReference>
<sequence>MPSRPPRPQGFLAYYEELLAVWTRKLGCRDAARDLAHDALVKCLETDPDRVTQPRAYLHQAARNMAVDNFRRTDGQEWVPLDTIAGHPSTWGDPLAQVRTEQLSLALETALAELPLKCRQVFVWQRLEGLTQAEIAERMGLSKNMVEKYMIRTALHLRERLGAYAPN</sequence>
<evidence type="ECO:0000313" key="8">
    <source>
        <dbReference type="Proteomes" id="UP000494183"/>
    </source>
</evidence>
<dbReference type="GO" id="GO:0003677">
    <property type="term" value="F:DNA binding"/>
    <property type="evidence" value="ECO:0007669"/>
    <property type="project" value="InterPro"/>
</dbReference>
<evidence type="ECO:0000313" key="7">
    <source>
        <dbReference type="EMBL" id="CAB3930381.1"/>
    </source>
</evidence>
<dbReference type="RefSeq" id="WP_175199625.1">
    <property type="nucleotide sequence ID" value="NZ_CADILH010000002.1"/>
</dbReference>
<dbReference type="GO" id="GO:0016987">
    <property type="term" value="F:sigma factor activity"/>
    <property type="evidence" value="ECO:0007669"/>
    <property type="project" value="UniProtKB-KW"/>
</dbReference>
<evidence type="ECO:0000256" key="4">
    <source>
        <dbReference type="ARBA" id="ARBA00023163"/>
    </source>
</evidence>
<comment type="similarity">
    <text evidence="1">Belongs to the sigma-70 factor family. ECF subfamily.</text>
</comment>
<organism evidence="7 8">
    <name type="scientific">Achromobacter insolitus</name>
    <dbReference type="NCBI Taxonomy" id="217204"/>
    <lineage>
        <taxon>Bacteria</taxon>
        <taxon>Pseudomonadati</taxon>
        <taxon>Pseudomonadota</taxon>
        <taxon>Betaproteobacteria</taxon>
        <taxon>Burkholderiales</taxon>
        <taxon>Alcaligenaceae</taxon>
        <taxon>Achromobacter</taxon>
    </lineage>
</organism>
<name>A0A6S7F7X0_9BURK</name>
<dbReference type="SUPFAM" id="SSF88659">
    <property type="entry name" value="Sigma3 and sigma4 domains of RNA polymerase sigma factors"/>
    <property type="match status" value="1"/>
</dbReference>
<keyword evidence="4" id="KW-0804">Transcription</keyword>
<reference evidence="7 8" key="1">
    <citation type="submission" date="2020-04" db="EMBL/GenBank/DDBJ databases">
        <authorList>
            <person name="De Canck E."/>
        </authorList>
    </citation>
    <scope>NUCLEOTIDE SEQUENCE [LARGE SCALE GENOMIC DNA]</scope>
    <source>
        <strain evidence="7 8">LMG 6000</strain>
    </source>
</reference>
<dbReference type="SUPFAM" id="SSF88946">
    <property type="entry name" value="Sigma2 domain of RNA polymerase sigma factors"/>
    <property type="match status" value="1"/>
</dbReference>
<evidence type="ECO:0000259" key="5">
    <source>
        <dbReference type="Pfam" id="PF04542"/>
    </source>
</evidence>
<keyword evidence="3" id="KW-0731">Sigma factor</keyword>
<dbReference type="InterPro" id="IPR013325">
    <property type="entry name" value="RNA_pol_sigma_r2"/>
</dbReference>
<keyword evidence="8" id="KW-1185">Reference proteome</keyword>
<dbReference type="PANTHER" id="PTHR43133">
    <property type="entry name" value="RNA POLYMERASE ECF-TYPE SIGMA FACTO"/>
    <property type="match status" value="1"/>
</dbReference>
<evidence type="ECO:0000256" key="3">
    <source>
        <dbReference type="ARBA" id="ARBA00023082"/>
    </source>
</evidence>
<dbReference type="InterPro" id="IPR007627">
    <property type="entry name" value="RNA_pol_sigma70_r2"/>
</dbReference>
<dbReference type="EMBL" id="CADILH010000002">
    <property type="protein sequence ID" value="CAB3930381.1"/>
    <property type="molecule type" value="Genomic_DNA"/>
</dbReference>
<dbReference type="InterPro" id="IPR013324">
    <property type="entry name" value="RNA_pol_sigma_r3/r4-like"/>
</dbReference>
<dbReference type="InterPro" id="IPR036388">
    <property type="entry name" value="WH-like_DNA-bd_sf"/>
</dbReference>
<dbReference type="PANTHER" id="PTHR43133:SF63">
    <property type="entry name" value="RNA POLYMERASE SIGMA FACTOR FECI-RELATED"/>
    <property type="match status" value="1"/>
</dbReference>
<dbReference type="InterPro" id="IPR014284">
    <property type="entry name" value="RNA_pol_sigma-70_dom"/>
</dbReference>
<feature type="domain" description="RNA polymerase sigma factor 70 region 4 type 2" evidence="6">
    <location>
        <begin position="105"/>
        <end position="152"/>
    </location>
</feature>